<accession>A0A4R3MH03</accession>
<name>A0A4R3MH03_9HYPH</name>
<dbReference type="Proteomes" id="UP000295678">
    <property type="component" value="Unassembled WGS sequence"/>
</dbReference>
<keyword evidence="1" id="KW-0812">Transmembrane</keyword>
<feature type="transmembrane region" description="Helical" evidence="1">
    <location>
        <begin position="110"/>
        <end position="133"/>
    </location>
</feature>
<dbReference type="InterPro" id="IPR002823">
    <property type="entry name" value="DUF112_TM"/>
</dbReference>
<dbReference type="PANTHER" id="PTHR35342">
    <property type="entry name" value="TRICARBOXYLIC TRANSPORT PROTEIN"/>
    <property type="match status" value="1"/>
</dbReference>
<dbReference type="AlphaFoldDB" id="A0A4R3MH03"/>
<evidence type="ECO:0000313" key="3">
    <source>
        <dbReference type="EMBL" id="TCT12497.1"/>
    </source>
</evidence>
<feature type="transmembrane region" description="Helical" evidence="1">
    <location>
        <begin position="390"/>
        <end position="406"/>
    </location>
</feature>
<feature type="transmembrane region" description="Helical" evidence="1">
    <location>
        <begin position="204"/>
        <end position="224"/>
    </location>
</feature>
<evidence type="ECO:0000256" key="1">
    <source>
        <dbReference type="SAM" id="Phobius"/>
    </source>
</evidence>
<feature type="transmembrane region" description="Helical" evidence="1">
    <location>
        <begin position="61"/>
        <end position="81"/>
    </location>
</feature>
<sequence length="507" mass="53068">MLDFLPHLTAAFAKLLDLQSLSLAAAACFGGLIIGALPGLTATMGLALLTTLTLHMDSSDAILVLVCTYVLAIYGGSRSAILLNIPGTPSSAATALDGFPLARAGRAGEAMGMATVGSALGTLLGIVLLAAITPPLGEFALSFGAYEFFWLALAGVMLSGGLSGNDPIKGWIAGVLGLLVAMIGQDPSYGYARFTFGQPEMTGGIALLPAMVGVFGFAEVLYVMRRRANASISDASDRVLPRLTEIIRMRWIIVRSGILGTITGLLPGVGEDVGAWTSYALAKRTSKTPEQFGKGSVEGLTAAETGNNAAVPGALIPVLTLGIPGSGVAAVLMAALIIHGAQPGPLLMTTNPQLVYDIVAMLIVATAGVLILGLGLTRVMILVLKVRDTWLMPVIAVLCLVGPFAIQSRFFDIGVVVFFGIAGFVLRMFNYPMAPLVLGIVLGPILDHNLRRAFTLANGDYSNFFTRPISAVLFTLVMVMVLAQIPPVRRAAGRLLRGRFTQQDQRS</sequence>
<keyword evidence="4" id="KW-1185">Reference proteome</keyword>
<dbReference type="PANTHER" id="PTHR35342:SF5">
    <property type="entry name" value="TRICARBOXYLIC TRANSPORT PROTEIN"/>
    <property type="match status" value="1"/>
</dbReference>
<dbReference type="RefSeq" id="WP_245499619.1">
    <property type="nucleotide sequence ID" value="NZ_SMAK01000002.1"/>
</dbReference>
<feature type="transmembrane region" description="Helical" evidence="1">
    <location>
        <begin position="413"/>
        <end position="445"/>
    </location>
</feature>
<proteinExistence type="predicted"/>
<dbReference type="Pfam" id="PF01970">
    <property type="entry name" value="TctA"/>
    <property type="match status" value="1"/>
</dbReference>
<reference evidence="3 4" key="1">
    <citation type="submission" date="2019-03" db="EMBL/GenBank/DDBJ databases">
        <title>Genomic Encyclopedia of Type Strains, Phase IV (KMG-IV): sequencing the most valuable type-strain genomes for metagenomic binning, comparative biology and taxonomic classification.</title>
        <authorList>
            <person name="Goeker M."/>
        </authorList>
    </citation>
    <scope>NUCLEOTIDE SEQUENCE [LARGE SCALE GENOMIC DNA]</scope>
    <source>
        <strain evidence="3 4">DSM 19345</strain>
    </source>
</reference>
<dbReference type="EMBL" id="SMAK01000002">
    <property type="protein sequence ID" value="TCT12497.1"/>
    <property type="molecule type" value="Genomic_DNA"/>
</dbReference>
<keyword evidence="1" id="KW-1133">Transmembrane helix</keyword>
<evidence type="ECO:0000313" key="4">
    <source>
        <dbReference type="Proteomes" id="UP000295678"/>
    </source>
</evidence>
<feature type="transmembrane region" description="Helical" evidence="1">
    <location>
        <begin position="359"/>
        <end position="384"/>
    </location>
</feature>
<protein>
    <submittedName>
        <fullName evidence="3">Putative tricarboxylic transport membrane protein</fullName>
    </submittedName>
</protein>
<feature type="transmembrane region" description="Helical" evidence="1">
    <location>
        <begin position="314"/>
        <end position="338"/>
    </location>
</feature>
<feature type="transmembrane region" description="Helical" evidence="1">
    <location>
        <begin position="139"/>
        <end position="158"/>
    </location>
</feature>
<keyword evidence="1" id="KW-0472">Membrane</keyword>
<comment type="caution">
    <text evidence="3">The sequence shown here is derived from an EMBL/GenBank/DDBJ whole genome shotgun (WGS) entry which is preliminary data.</text>
</comment>
<gene>
    <name evidence="3" type="ORF">EDC22_102182</name>
</gene>
<evidence type="ECO:0000259" key="2">
    <source>
        <dbReference type="Pfam" id="PF01970"/>
    </source>
</evidence>
<feature type="domain" description="DUF112" evidence="2">
    <location>
        <begin position="22"/>
        <end position="438"/>
    </location>
</feature>
<feature type="transmembrane region" description="Helical" evidence="1">
    <location>
        <begin position="465"/>
        <end position="485"/>
    </location>
</feature>
<feature type="transmembrane region" description="Helical" evidence="1">
    <location>
        <begin position="21"/>
        <end position="49"/>
    </location>
</feature>
<organism evidence="3 4">
    <name type="scientific">Tepidamorphus gemmatus</name>
    <dbReference type="NCBI Taxonomy" id="747076"/>
    <lineage>
        <taxon>Bacteria</taxon>
        <taxon>Pseudomonadati</taxon>
        <taxon>Pseudomonadota</taxon>
        <taxon>Alphaproteobacteria</taxon>
        <taxon>Hyphomicrobiales</taxon>
        <taxon>Tepidamorphaceae</taxon>
        <taxon>Tepidamorphus</taxon>
    </lineage>
</organism>